<reference evidence="2 3" key="1">
    <citation type="submission" date="2017-04" db="EMBL/GenBank/DDBJ databases">
        <title>Presence of VIM-2 positive Pseudomonas species in chickens and their surrounding environment.</title>
        <authorList>
            <person name="Zhang R."/>
        </authorList>
    </citation>
    <scope>NUCLEOTIDE SEQUENCE [LARGE SCALE GENOMIC DNA]</scope>
    <source>
        <strain evidence="2 3">DZ-C18</strain>
    </source>
</reference>
<dbReference type="OrthoDB" id="6942703at2"/>
<gene>
    <name evidence="2" type="ORF">B7H17_20995</name>
</gene>
<organism evidence="2 3">
    <name type="scientific">Pseudomonas putida</name>
    <name type="common">Arthrobacter siderocapsulatus</name>
    <dbReference type="NCBI Taxonomy" id="303"/>
    <lineage>
        <taxon>Bacteria</taxon>
        <taxon>Pseudomonadati</taxon>
        <taxon>Pseudomonadota</taxon>
        <taxon>Gammaproteobacteria</taxon>
        <taxon>Pseudomonadales</taxon>
        <taxon>Pseudomonadaceae</taxon>
        <taxon>Pseudomonas</taxon>
    </lineage>
</organism>
<sequence>MTQAQAPELSTRSNQITSLVAKIMTGLGVVLGGMWAIITYLVPDPSVFGFGFINWRNIVLLVSVFTVLGALSVCWQIRNLPKMIHGTVMTVLIAGLSFAFFILGTEYAKPSFEFAKVQSMVIENDGNNLLGKRMEVVDSVRIELVGCESIGRFPNCTFTLTNLDMDREFRFENASRFFDEAGAPIQIKELRVGQQQQNYWSNFQLLRNVPTTVSLVFQETDRKVEHSPSIKLIFSTRDNSTQALKFNDVSLK</sequence>
<keyword evidence="1" id="KW-0472">Membrane</keyword>
<evidence type="ECO:0000256" key="1">
    <source>
        <dbReference type="SAM" id="Phobius"/>
    </source>
</evidence>
<name>A0A1X0ZQ02_PSEPU</name>
<dbReference type="AlphaFoldDB" id="A0A1X0ZQ02"/>
<feature type="transmembrane region" description="Helical" evidence="1">
    <location>
        <begin position="58"/>
        <end position="77"/>
    </location>
</feature>
<dbReference type="RefSeq" id="WP_084858504.1">
    <property type="nucleotide sequence ID" value="NZ_NBWC01000034.1"/>
</dbReference>
<comment type="caution">
    <text evidence="2">The sequence shown here is derived from an EMBL/GenBank/DDBJ whole genome shotgun (WGS) entry which is preliminary data.</text>
</comment>
<keyword evidence="1" id="KW-0812">Transmembrane</keyword>
<proteinExistence type="predicted"/>
<evidence type="ECO:0000313" key="3">
    <source>
        <dbReference type="Proteomes" id="UP000193675"/>
    </source>
</evidence>
<feature type="transmembrane region" description="Helical" evidence="1">
    <location>
        <begin position="84"/>
        <end position="103"/>
    </location>
</feature>
<dbReference type="EMBL" id="NBWC01000034">
    <property type="protein sequence ID" value="ORL61063.1"/>
    <property type="molecule type" value="Genomic_DNA"/>
</dbReference>
<keyword evidence="1" id="KW-1133">Transmembrane helix</keyword>
<protein>
    <submittedName>
        <fullName evidence="2">Uncharacterized protein</fullName>
    </submittedName>
</protein>
<accession>A0A1X0ZQ02</accession>
<dbReference type="Proteomes" id="UP000193675">
    <property type="component" value="Unassembled WGS sequence"/>
</dbReference>
<feature type="transmembrane region" description="Helical" evidence="1">
    <location>
        <begin position="19"/>
        <end position="38"/>
    </location>
</feature>
<evidence type="ECO:0000313" key="2">
    <source>
        <dbReference type="EMBL" id="ORL61063.1"/>
    </source>
</evidence>